<proteinExistence type="predicted"/>
<accession>A0A1C1A0H8</accession>
<dbReference type="InterPro" id="IPR029052">
    <property type="entry name" value="Metallo-depent_PP-like"/>
</dbReference>
<dbReference type="Pfam" id="PF00149">
    <property type="entry name" value="Metallophos"/>
    <property type="match status" value="1"/>
</dbReference>
<evidence type="ECO:0000259" key="1">
    <source>
        <dbReference type="Pfam" id="PF00149"/>
    </source>
</evidence>
<dbReference type="Gene3D" id="3.60.21.10">
    <property type="match status" value="1"/>
</dbReference>
<protein>
    <recommendedName>
        <fullName evidence="1">Calcineurin-like phosphoesterase domain-containing protein</fullName>
    </recommendedName>
</protein>
<dbReference type="SUPFAM" id="SSF56300">
    <property type="entry name" value="Metallo-dependent phosphatases"/>
    <property type="match status" value="1"/>
</dbReference>
<dbReference type="Proteomes" id="UP000093309">
    <property type="component" value="Unassembled WGS sequence"/>
</dbReference>
<reference evidence="3" key="1">
    <citation type="submission" date="2016-05" db="EMBL/GenBank/DDBJ databases">
        <title>Paenibacillus oryzae. sp. nov., isolated from the rice root.</title>
        <authorList>
            <person name="Zhang J."/>
            <person name="Zhang X."/>
        </authorList>
    </citation>
    <scope>NUCLEOTIDE SEQUENCE [LARGE SCALE GENOMIC DNA]</scope>
    <source>
        <strain evidence="3">KCTC13222</strain>
    </source>
</reference>
<dbReference type="AlphaFoldDB" id="A0A1C1A0H8"/>
<dbReference type="InterPro" id="IPR004843">
    <property type="entry name" value="Calcineurin-like_PHP"/>
</dbReference>
<organism evidence="2 3">
    <name type="scientific">Paenibacillus pectinilyticus</name>
    <dbReference type="NCBI Taxonomy" id="512399"/>
    <lineage>
        <taxon>Bacteria</taxon>
        <taxon>Bacillati</taxon>
        <taxon>Bacillota</taxon>
        <taxon>Bacilli</taxon>
        <taxon>Bacillales</taxon>
        <taxon>Paenibacillaceae</taxon>
        <taxon>Paenibacillus</taxon>
    </lineage>
</organism>
<dbReference type="GO" id="GO:0016787">
    <property type="term" value="F:hydrolase activity"/>
    <property type="evidence" value="ECO:0007669"/>
    <property type="project" value="InterPro"/>
</dbReference>
<gene>
    <name evidence="2" type="ORF">A8709_17570</name>
</gene>
<evidence type="ECO:0000313" key="3">
    <source>
        <dbReference type="Proteomes" id="UP000093309"/>
    </source>
</evidence>
<feature type="domain" description="Calcineurin-like phosphoesterase" evidence="1">
    <location>
        <begin position="37"/>
        <end position="209"/>
    </location>
</feature>
<dbReference type="EMBL" id="LYPC01000022">
    <property type="protein sequence ID" value="OCT13884.1"/>
    <property type="molecule type" value="Genomic_DNA"/>
</dbReference>
<comment type="caution">
    <text evidence="2">The sequence shown here is derived from an EMBL/GenBank/DDBJ whole genome shotgun (WGS) entry which is preliminary data.</text>
</comment>
<evidence type="ECO:0000313" key="2">
    <source>
        <dbReference type="EMBL" id="OCT13884.1"/>
    </source>
</evidence>
<name>A0A1C1A0H8_9BACL</name>
<dbReference type="InterPro" id="IPR051158">
    <property type="entry name" value="Metallophosphoesterase_sf"/>
</dbReference>
<dbReference type="PANTHER" id="PTHR31302">
    <property type="entry name" value="TRANSMEMBRANE PROTEIN WITH METALLOPHOSPHOESTERASE DOMAIN-RELATED"/>
    <property type="match status" value="1"/>
</dbReference>
<dbReference type="STRING" id="512399.A8709_17570"/>
<keyword evidence="3" id="KW-1185">Reference proteome</keyword>
<sequence length="266" mass="30666">MIVTIFLITFVVIYLVYSTLWVQFSHFQLGNSDNQQIKVVQLTDLHGRTHFINGSISRMVNRLKPDYVLITGDVITRRGQLRKILKAFSRIDCPNLFFVPGNHERVVLEGVARRRRYTEQEYGELISSIQNCNITVLANSGFPSTKDEKKILIYGFDNSLYGNERLTLRTEELQSYDFVIMLAHSPSIIKSSLKNQIPFDLLLTGHTHGGQIRILGRTIGAYRNYHVGMLQMDKRRHFYINRGLGTVRLPFRWACPPEIAVFEIGM</sequence>
<dbReference type="PANTHER" id="PTHR31302:SF0">
    <property type="entry name" value="TRANSMEMBRANE PROTEIN WITH METALLOPHOSPHOESTERASE DOMAIN"/>
    <property type="match status" value="1"/>
</dbReference>